<feature type="domain" description="Tox-GHH" evidence="2">
    <location>
        <begin position="86"/>
        <end position="155"/>
    </location>
</feature>
<dbReference type="EMBL" id="LROS01000015">
    <property type="protein sequence ID" value="OBR94150.1"/>
    <property type="molecule type" value="Genomic_DNA"/>
</dbReference>
<dbReference type="Pfam" id="PF15636">
    <property type="entry name" value="Tox-GHH"/>
    <property type="match status" value="1"/>
</dbReference>
<dbReference type="PATRIC" id="fig|1353534.3.peg.1726"/>
<keyword evidence="4" id="KW-1185">Reference proteome</keyword>
<accession>A0A1A6AVU6</accession>
<keyword evidence="1" id="KW-0472">Membrane</keyword>
<protein>
    <recommendedName>
        <fullName evidence="2">Tox-GHH domain-containing protein</fullName>
    </recommendedName>
</protein>
<feature type="transmembrane region" description="Helical" evidence="1">
    <location>
        <begin position="324"/>
        <end position="341"/>
    </location>
</feature>
<proteinExistence type="predicted"/>
<feature type="transmembrane region" description="Helical" evidence="1">
    <location>
        <begin position="281"/>
        <end position="304"/>
    </location>
</feature>
<comment type="caution">
    <text evidence="3">The sequence shown here is derived from an EMBL/GenBank/DDBJ whole genome shotgun (WGS) entry which is preliminary data.</text>
</comment>
<dbReference type="InterPro" id="IPR028916">
    <property type="entry name" value="Tox-GHH_dom"/>
</dbReference>
<evidence type="ECO:0000259" key="2">
    <source>
        <dbReference type="Pfam" id="PF15636"/>
    </source>
</evidence>
<dbReference type="AlphaFoldDB" id="A0A1A6AVU6"/>
<keyword evidence="1" id="KW-0812">Transmembrane</keyword>
<sequence length="388" mass="41839">MISEIRNNKSLTFYQPTSIQQNTHLSSSYAGGIGATAIATSVYATSATTTQFNNQLNGFLNTLQTQRGRIARKVSEGLTNDPSYQGARNDGVKLAWDYEKADVDMGGKGSANWNKKQQQEIRENGKVRGAEGHHQKNIANHPKEQGNPDNIKFYKSREGHKEQGHNGNWKNESDAPMIDKDKMLKKTNAKRVFKNELRGVGIAAAIGAGIGFTIGFAVSVAQSGVTPDSIKYAIAEGGKTGTVSGIQSVVDYGIGRTIGQLATHAMEGMLSNLGVNITENISKMCSIGTVGVITIAIFSTYQFIKLKRAGMATKEAAIRIGKQALFSLSLLAVSIAAQGIWGGPAGLIVSISTGIIFITYSIVDITHQRKMSEKIRVYMIDKCKPSFV</sequence>
<evidence type="ECO:0000313" key="3">
    <source>
        <dbReference type="EMBL" id="OBR94150.1"/>
    </source>
</evidence>
<reference evidence="3 4" key="1">
    <citation type="journal article" date="2012" name="Front. Microbiol.">
        <title>Draft Genome Sequence of the Virulent Strain 01-B526 of the Fish Pathogen Aeromonas salmonicida.</title>
        <authorList>
            <person name="Charette S.J."/>
            <person name="Brochu F."/>
            <person name="Boyle B."/>
            <person name="Filion G."/>
            <person name="Tanaka K.H."/>
            <person name="Derome N."/>
        </authorList>
    </citation>
    <scope>NUCLEOTIDE SEQUENCE [LARGE SCALE GENOMIC DNA]</scope>
    <source>
        <strain evidence="3 4">P11</strain>
    </source>
</reference>
<evidence type="ECO:0000256" key="1">
    <source>
        <dbReference type="SAM" id="Phobius"/>
    </source>
</evidence>
<organism evidence="3 4">
    <name type="scientific">Clostridium ragsdalei P11</name>
    <dbReference type="NCBI Taxonomy" id="1353534"/>
    <lineage>
        <taxon>Bacteria</taxon>
        <taxon>Bacillati</taxon>
        <taxon>Bacillota</taxon>
        <taxon>Clostridia</taxon>
        <taxon>Eubacteriales</taxon>
        <taxon>Clostridiaceae</taxon>
        <taxon>Clostridium</taxon>
    </lineage>
</organism>
<dbReference type="Proteomes" id="UP000093954">
    <property type="component" value="Unassembled WGS sequence"/>
</dbReference>
<feature type="transmembrane region" description="Helical" evidence="1">
    <location>
        <begin position="200"/>
        <end position="221"/>
    </location>
</feature>
<evidence type="ECO:0000313" key="4">
    <source>
        <dbReference type="Proteomes" id="UP000093954"/>
    </source>
</evidence>
<gene>
    <name evidence="3" type="ORF">CLRAG_16900</name>
</gene>
<keyword evidence="1" id="KW-1133">Transmembrane helix</keyword>
<dbReference type="RefSeq" id="WP_065077995.1">
    <property type="nucleotide sequence ID" value="NZ_LROS01000015.1"/>
</dbReference>
<feature type="transmembrane region" description="Helical" evidence="1">
    <location>
        <begin position="347"/>
        <end position="366"/>
    </location>
</feature>
<name>A0A1A6AVU6_9CLOT</name>